<sequence>MEIVGQTSSGEKKALKVEIEDFKKNTEYLHIEYKKSGEVEMKARLSDDEIVTAKAKLLFMIGETCYAAALKYYESEGQGDIGAQHGEILERFMQDLTDNLKAYHHLY</sequence>
<accession>A0ABV4DDB1</accession>
<dbReference type="Proteomes" id="UP001565242">
    <property type="component" value="Unassembled WGS sequence"/>
</dbReference>
<keyword evidence="2" id="KW-1185">Reference proteome</keyword>
<name>A0ABV4DDB1_9LACT</name>
<dbReference type="EMBL" id="JBCLSQ010000015">
    <property type="protein sequence ID" value="MEY8538165.1"/>
    <property type="molecule type" value="Genomic_DNA"/>
</dbReference>
<protein>
    <recommendedName>
        <fullName evidence="3">Phage protein</fullName>
    </recommendedName>
</protein>
<evidence type="ECO:0008006" key="3">
    <source>
        <dbReference type="Google" id="ProtNLM"/>
    </source>
</evidence>
<evidence type="ECO:0000313" key="1">
    <source>
        <dbReference type="EMBL" id="MEY8538165.1"/>
    </source>
</evidence>
<organism evidence="1 2">
    <name type="scientific">Lactococcus muris</name>
    <dbReference type="NCBI Taxonomy" id="2941330"/>
    <lineage>
        <taxon>Bacteria</taxon>
        <taxon>Bacillati</taxon>
        <taxon>Bacillota</taxon>
        <taxon>Bacilli</taxon>
        <taxon>Lactobacillales</taxon>
        <taxon>Streptococcaceae</taxon>
        <taxon>Lactococcus</taxon>
    </lineage>
</organism>
<dbReference type="RefSeq" id="WP_369918370.1">
    <property type="nucleotide sequence ID" value="NZ_JBCLSQ010000015.1"/>
</dbReference>
<gene>
    <name evidence="1" type="ORF">AALM99_06890</name>
</gene>
<evidence type="ECO:0000313" key="2">
    <source>
        <dbReference type="Proteomes" id="UP001565242"/>
    </source>
</evidence>
<proteinExistence type="predicted"/>
<reference evidence="1 2" key="1">
    <citation type="submission" date="2024-03" db="EMBL/GenBank/DDBJ databases">
        <title>Mouse gut bacterial collection (mGBC) of GemPharmatech.</title>
        <authorList>
            <person name="He Y."/>
            <person name="Dong L."/>
            <person name="Wu D."/>
            <person name="Gao X."/>
            <person name="Lin Z."/>
        </authorList>
    </citation>
    <scope>NUCLEOTIDE SEQUENCE [LARGE SCALE GENOMIC DNA]</scope>
    <source>
        <strain evidence="1 2">20-218</strain>
    </source>
</reference>
<comment type="caution">
    <text evidence="1">The sequence shown here is derived from an EMBL/GenBank/DDBJ whole genome shotgun (WGS) entry which is preliminary data.</text>
</comment>